<dbReference type="PROSITE" id="PS01124">
    <property type="entry name" value="HTH_ARAC_FAMILY_2"/>
    <property type="match status" value="1"/>
</dbReference>
<evidence type="ECO:0000313" key="7">
    <source>
        <dbReference type="Proteomes" id="UP001153387"/>
    </source>
</evidence>
<accession>A0A9X4QMJ6</accession>
<dbReference type="AlphaFoldDB" id="A0A9X4QMJ6"/>
<gene>
    <name evidence="6" type="ORF">OMP38_15395</name>
</gene>
<dbReference type="EMBL" id="JAPDHZ010000003">
    <property type="protein sequence ID" value="MDG0792094.1"/>
    <property type="molecule type" value="Genomic_DNA"/>
</dbReference>
<dbReference type="RefSeq" id="WP_277565920.1">
    <property type="nucleotide sequence ID" value="NZ_JAPDHZ010000003.1"/>
</dbReference>
<keyword evidence="7" id="KW-1185">Reference proteome</keyword>
<dbReference type="Gene3D" id="1.10.10.60">
    <property type="entry name" value="Homeodomain-like"/>
    <property type="match status" value="2"/>
</dbReference>
<feature type="transmembrane region" description="Helical" evidence="4">
    <location>
        <begin position="12"/>
        <end position="34"/>
    </location>
</feature>
<dbReference type="PANTHER" id="PTHR43280">
    <property type="entry name" value="ARAC-FAMILY TRANSCRIPTIONAL REGULATOR"/>
    <property type="match status" value="1"/>
</dbReference>
<keyword evidence="4" id="KW-1133">Transmembrane helix</keyword>
<name>A0A9X4QMJ6_9BACL</name>
<protein>
    <submittedName>
        <fullName evidence="6">AraC family transcriptional regulator</fullName>
    </submittedName>
</protein>
<keyword evidence="1" id="KW-0805">Transcription regulation</keyword>
<dbReference type="SUPFAM" id="SSF46689">
    <property type="entry name" value="Homeodomain-like"/>
    <property type="match status" value="1"/>
</dbReference>
<dbReference type="PANTHER" id="PTHR43280:SF2">
    <property type="entry name" value="HTH-TYPE TRANSCRIPTIONAL REGULATOR EXSA"/>
    <property type="match status" value="1"/>
</dbReference>
<dbReference type="Pfam" id="PF12833">
    <property type="entry name" value="HTH_18"/>
    <property type="match status" value="1"/>
</dbReference>
<keyword evidence="2" id="KW-0238">DNA-binding</keyword>
<dbReference type="GO" id="GO:0043565">
    <property type="term" value="F:sequence-specific DNA binding"/>
    <property type="evidence" value="ECO:0007669"/>
    <property type="project" value="InterPro"/>
</dbReference>
<sequence length="770" mass="86728">MNVFRTLRTRKFLQRILLSFMLVVVTLAVTAYMLNVNARGKVLSLQNDADRKLLTQINYNIENMNGIVKDMAVSLFNDDELIALKAGADYRQSILKIDRLDRTVAESPYLHAVAFYNPSQKRFFSSLNHGMDNSRLYEVLDGYLKQHPDVPKLQLMPLDLDGGGSGIDVFACFLYDGPSLGSVNGSVLILTVKPDWLLDNVKALNKLADREKDLLLVTDGDGNVLMSSEPLSAAQMALKDKVMPRIAASSSTLEDFVYRHAGKKYKVAYLGKGMNNWRILSLRDYDSVLGNVNRMKWTEIGVMLSVVLFAVLLSVFFSLRLYRPVGRLLSLIPEDPRGHAQAKDELTLIAANYMGMVDKLKGLEREEASKRNIAKVYHLRSLLGGSDAVSEAEFRQNREQYGIDIASSGALRLAVVRLDRRETLVAASGEGSESLFTFAIANIGEELLRRDYGCEYADIKDGHLVFIVSGKGEGGLEALGERFRELQGTILSYYRVSFTVALSRTFDHYRDISRQYALTLRQSDYRMILGHGAVIEPEDIEANERNEQFRIPGELDKQLIEGLKSGDLAQTTEAIESWQRAIGAFSFENMFSALLQMGMTISNTLGEINQFNLNPVSVDLHAVNRRLVGTETLDEARDVLLAVAREMFEQRQSGKEDKSRLIADTIAEIVDKHFVDPDLNVQKIADMLKMNPVYLGQVYKAQSGETVVDRINSARLTQARLLLEQQDLTVSEIMERVGFGNESYFYRLFKRRYSVTPKEYRLKSAIERNT</sequence>
<evidence type="ECO:0000256" key="3">
    <source>
        <dbReference type="ARBA" id="ARBA00023163"/>
    </source>
</evidence>
<keyword evidence="4" id="KW-0472">Membrane</keyword>
<dbReference type="InterPro" id="IPR009057">
    <property type="entry name" value="Homeodomain-like_sf"/>
</dbReference>
<dbReference type="Proteomes" id="UP001153387">
    <property type="component" value="Unassembled WGS sequence"/>
</dbReference>
<dbReference type="InterPro" id="IPR020449">
    <property type="entry name" value="Tscrpt_reg_AraC-type_HTH"/>
</dbReference>
<comment type="caution">
    <text evidence="6">The sequence shown here is derived from an EMBL/GenBank/DDBJ whole genome shotgun (WGS) entry which is preliminary data.</text>
</comment>
<proteinExistence type="predicted"/>
<dbReference type="GO" id="GO:0003700">
    <property type="term" value="F:DNA-binding transcription factor activity"/>
    <property type="evidence" value="ECO:0007669"/>
    <property type="project" value="InterPro"/>
</dbReference>
<evidence type="ECO:0000256" key="4">
    <source>
        <dbReference type="SAM" id="Phobius"/>
    </source>
</evidence>
<feature type="transmembrane region" description="Helical" evidence="4">
    <location>
        <begin position="300"/>
        <end position="322"/>
    </location>
</feature>
<dbReference type="InterPro" id="IPR018060">
    <property type="entry name" value="HTH_AraC"/>
</dbReference>
<evidence type="ECO:0000259" key="5">
    <source>
        <dbReference type="PROSITE" id="PS01124"/>
    </source>
</evidence>
<keyword evidence="3" id="KW-0804">Transcription</keyword>
<organism evidence="6 7">
    <name type="scientific">Cohnella ginsengisoli</name>
    <dbReference type="NCBI Taxonomy" id="425004"/>
    <lineage>
        <taxon>Bacteria</taxon>
        <taxon>Bacillati</taxon>
        <taxon>Bacillota</taxon>
        <taxon>Bacilli</taxon>
        <taxon>Bacillales</taxon>
        <taxon>Paenibacillaceae</taxon>
        <taxon>Cohnella</taxon>
    </lineage>
</organism>
<dbReference type="PRINTS" id="PR00032">
    <property type="entry name" value="HTHARAC"/>
</dbReference>
<dbReference type="SMART" id="SM00342">
    <property type="entry name" value="HTH_ARAC"/>
    <property type="match status" value="1"/>
</dbReference>
<feature type="domain" description="HTH araC/xylS-type" evidence="5">
    <location>
        <begin position="664"/>
        <end position="763"/>
    </location>
</feature>
<evidence type="ECO:0000256" key="1">
    <source>
        <dbReference type="ARBA" id="ARBA00023015"/>
    </source>
</evidence>
<reference evidence="6 7" key="1">
    <citation type="submission" date="2022-10" db="EMBL/GenBank/DDBJ databases">
        <title>Comparative genomic analysis of Cohnella hashimotonis sp. nov., isolated from the International Space Station.</title>
        <authorList>
            <person name="Simpson A."/>
            <person name="Venkateswaran K."/>
        </authorList>
    </citation>
    <scope>NUCLEOTIDE SEQUENCE [LARGE SCALE GENOMIC DNA]</scope>
    <source>
        <strain evidence="6 7">DSM 18997</strain>
    </source>
</reference>
<evidence type="ECO:0000313" key="6">
    <source>
        <dbReference type="EMBL" id="MDG0792094.1"/>
    </source>
</evidence>
<evidence type="ECO:0000256" key="2">
    <source>
        <dbReference type="ARBA" id="ARBA00023125"/>
    </source>
</evidence>
<keyword evidence="4" id="KW-0812">Transmembrane</keyword>